<evidence type="ECO:0000313" key="3">
    <source>
        <dbReference type="Proteomes" id="UP000609064"/>
    </source>
</evidence>
<dbReference type="EMBL" id="BMKK01000007">
    <property type="protein sequence ID" value="GGD67092.1"/>
    <property type="molecule type" value="Genomic_DNA"/>
</dbReference>
<organism evidence="2 3">
    <name type="scientific">Emticicia aquatilis</name>
    <dbReference type="NCBI Taxonomy" id="1537369"/>
    <lineage>
        <taxon>Bacteria</taxon>
        <taxon>Pseudomonadati</taxon>
        <taxon>Bacteroidota</taxon>
        <taxon>Cytophagia</taxon>
        <taxon>Cytophagales</taxon>
        <taxon>Leadbetterellaceae</taxon>
        <taxon>Emticicia</taxon>
    </lineage>
</organism>
<gene>
    <name evidence="2" type="ORF">GCM10011514_33940</name>
</gene>
<reference evidence="2" key="2">
    <citation type="submission" date="2020-09" db="EMBL/GenBank/DDBJ databases">
        <authorList>
            <person name="Sun Q."/>
            <person name="Zhou Y."/>
        </authorList>
    </citation>
    <scope>NUCLEOTIDE SEQUENCE</scope>
    <source>
        <strain evidence="2">CGMCC 1.15958</strain>
    </source>
</reference>
<feature type="domain" description="Secretion system C-terminal sorting" evidence="1">
    <location>
        <begin position="392"/>
        <end position="460"/>
    </location>
</feature>
<dbReference type="Pfam" id="PF18962">
    <property type="entry name" value="Por_Secre_tail"/>
    <property type="match status" value="1"/>
</dbReference>
<dbReference type="InterPro" id="IPR026444">
    <property type="entry name" value="Secre_tail"/>
</dbReference>
<dbReference type="AlphaFoldDB" id="A0A917DTD9"/>
<sequence>MPKICTNPGNGILVGGDFSTNIEYGCIDAQSPNITFRVFNGTLPSGEQSLNLSYIFNFKDGDPLVFGNTSSTTVSKPGTYWILQAGNYKGQVYITCKAVEVIQTEQPDVSISTCGDKNVTITFLNTPKNQKHNSYRIIWGDDNQTFIEQITKSSFPFSLEHIYNNIPTKNLIILSGYRKANMQNDICRSEPLSIPIPVIKELPAPESISTVSVDNSNTIKYSILETSGRKAKYLYYRSINGNNFEKVAESIDNFYIDKDVDLSKNQYCYAYKYEDICGVQSALSINKNCNVKLSLNNTNLEWTPFSIDTKSKAIPEYSIEGLNDDNSFITQVGTTTKTNFNILDVWNIIPNNITKFRIQAKITEGTFPSIVYSNSVTLPILSTSKEADSFKIYPNPSEDFVQLNSTLQLKTAEIVDLQGKVIENQSIENGQVSVKHLPKGKYILRLYGNDKKLISSKAIIKM</sequence>
<comment type="caution">
    <text evidence="2">The sequence shown here is derived from an EMBL/GenBank/DDBJ whole genome shotgun (WGS) entry which is preliminary data.</text>
</comment>
<reference evidence="2" key="1">
    <citation type="journal article" date="2014" name="Int. J. Syst. Evol. Microbiol.">
        <title>Complete genome sequence of Corynebacterium casei LMG S-19264T (=DSM 44701T), isolated from a smear-ripened cheese.</title>
        <authorList>
            <consortium name="US DOE Joint Genome Institute (JGI-PGF)"/>
            <person name="Walter F."/>
            <person name="Albersmeier A."/>
            <person name="Kalinowski J."/>
            <person name="Ruckert C."/>
        </authorList>
    </citation>
    <scope>NUCLEOTIDE SEQUENCE</scope>
    <source>
        <strain evidence="2">CGMCC 1.15958</strain>
    </source>
</reference>
<evidence type="ECO:0000259" key="1">
    <source>
        <dbReference type="Pfam" id="PF18962"/>
    </source>
</evidence>
<dbReference type="Proteomes" id="UP000609064">
    <property type="component" value="Unassembled WGS sequence"/>
</dbReference>
<accession>A0A917DTD9</accession>
<keyword evidence="3" id="KW-1185">Reference proteome</keyword>
<dbReference type="NCBIfam" id="TIGR04183">
    <property type="entry name" value="Por_Secre_tail"/>
    <property type="match status" value="1"/>
</dbReference>
<protein>
    <recommendedName>
        <fullName evidence="1">Secretion system C-terminal sorting domain-containing protein</fullName>
    </recommendedName>
</protein>
<evidence type="ECO:0000313" key="2">
    <source>
        <dbReference type="EMBL" id="GGD67092.1"/>
    </source>
</evidence>
<proteinExistence type="predicted"/>
<name>A0A917DTD9_9BACT</name>